<dbReference type="GO" id="GO:0016787">
    <property type="term" value="F:hydrolase activity"/>
    <property type="evidence" value="ECO:0007669"/>
    <property type="project" value="UniProtKB-KW"/>
</dbReference>
<dbReference type="GO" id="GO:0005739">
    <property type="term" value="C:mitochondrion"/>
    <property type="evidence" value="ECO:0007669"/>
    <property type="project" value="UniProtKB-SubCell"/>
</dbReference>
<comment type="pathway">
    <text evidence="3">Cofactor biosynthesis; iron-sulfur cluster biosynthesis.</text>
</comment>
<dbReference type="PANTHER" id="PTHR14021:SF15">
    <property type="entry name" value="IRON-SULFUR CLUSTER CO-CHAPERONE PROTEIN HSCB"/>
    <property type="match status" value="1"/>
</dbReference>
<dbReference type="GO" id="GO:0051087">
    <property type="term" value="F:protein-folding chaperone binding"/>
    <property type="evidence" value="ECO:0007669"/>
    <property type="project" value="InterPro"/>
</dbReference>
<comment type="subcellular location">
    <subcellularLocation>
        <location evidence="2">Cytoplasm</location>
    </subcellularLocation>
    <subcellularLocation>
        <location evidence="1">Mitochondrion</location>
    </subcellularLocation>
</comment>
<evidence type="ECO:0000256" key="10">
    <source>
        <dbReference type="ARBA" id="ARBA00022759"/>
    </source>
</evidence>
<reference evidence="20 21" key="1">
    <citation type="submission" date="2020-02" db="EMBL/GenBank/DDBJ databases">
        <title>Esox lucius (northern pike) genome, fEsoLuc1, primary haplotype.</title>
        <authorList>
            <person name="Myers G."/>
            <person name="Karagic N."/>
            <person name="Meyer A."/>
            <person name="Pippel M."/>
            <person name="Reichard M."/>
            <person name="Winkler S."/>
            <person name="Tracey A."/>
            <person name="Sims Y."/>
            <person name="Howe K."/>
            <person name="Rhie A."/>
            <person name="Formenti G."/>
            <person name="Durbin R."/>
            <person name="Fedrigo O."/>
            <person name="Jarvis E.D."/>
        </authorList>
    </citation>
    <scope>NUCLEOTIDE SEQUENCE [LARGE SCALE GENOMIC DNA]</scope>
</reference>
<evidence type="ECO:0000256" key="1">
    <source>
        <dbReference type="ARBA" id="ARBA00004173"/>
    </source>
</evidence>
<keyword evidence="10" id="KW-0255">Endonuclease</keyword>
<dbReference type="PANTHER" id="PTHR14021">
    <property type="entry name" value="IRON-SULFUR CLUSTER CO-CHAPERONE PROTEIN HSCB"/>
    <property type="match status" value="1"/>
</dbReference>
<evidence type="ECO:0000313" key="20">
    <source>
        <dbReference type="Ensembl" id="ENSELUP00000082247.1"/>
    </source>
</evidence>
<evidence type="ECO:0000259" key="19">
    <source>
        <dbReference type="PROSITE" id="PS50076"/>
    </source>
</evidence>
<evidence type="ECO:0000256" key="6">
    <source>
        <dbReference type="ARBA" id="ARBA00022679"/>
    </source>
</evidence>
<evidence type="ECO:0000256" key="17">
    <source>
        <dbReference type="ARBA" id="ARBA00065697"/>
    </source>
</evidence>
<reference evidence="20" key="2">
    <citation type="submission" date="2025-08" db="UniProtKB">
        <authorList>
            <consortium name="Ensembl"/>
        </authorList>
    </citation>
    <scope>IDENTIFICATION</scope>
</reference>
<dbReference type="Proteomes" id="UP000265140">
    <property type="component" value="Chromosome 13"/>
</dbReference>
<keyword evidence="13" id="KW-0143">Chaperone</keyword>
<dbReference type="CDD" id="cd06257">
    <property type="entry name" value="DnaJ"/>
    <property type="match status" value="1"/>
</dbReference>
<evidence type="ECO:0000256" key="18">
    <source>
        <dbReference type="ARBA" id="ARBA00073563"/>
    </source>
</evidence>
<keyword evidence="7" id="KW-0548">Nucleotidyltransferase</keyword>
<reference evidence="20" key="3">
    <citation type="submission" date="2025-09" db="UniProtKB">
        <authorList>
            <consortium name="Ensembl"/>
        </authorList>
    </citation>
    <scope>IDENTIFICATION</scope>
</reference>
<feature type="domain" description="J" evidence="19">
    <location>
        <begin position="112"/>
        <end position="184"/>
    </location>
</feature>
<dbReference type="SUPFAM" id="SSF47144">
    <property type="entry name" value="HSC20 (HSCB), C-terminal oligomerisation domain"/>
    <property type="match status" value="1"/>
</dbReference>
<dbReference type="Pfam" id="PF18697">
    <property type="entry name" value="MLVIN_C"/>
    <property type="match status" value="1"/>
</dbReference>
<dbReference type="Gene3D" id="2.30.30.850">
    <property type="match status" value="1"/>
</dbReference>
<dbReference type="InterPro" id="IPR040643">
    <property type="entry name" value="MLVIN_C"/>
</dbReference>
<dbReference type="InterPro" id="IPR004640">
    <property type="entry name" value="HscB"/>
</dbReference>
<organism evidence="20 21">
    <name type="scientific">Esox lucius</name>
    <name type="common">Northern pike</name>
    <dbReference type="NCBI Taxonomy" id="8010"/>
    <lineage>
        <taxon>Eukaryota</taxon>
        <taxon>Metazoa</taxon>
        <taxon>Chordata</taxon>
        <taxon>Craniata</taxon>
        <taxon>Vertebrata</taxon>
        <taxon>Euteleostomi</taxon>
        <taxon>Actinopterygii</taxon>
        <taxon>Neopterygii</taxon>
        <taxon>Teleostei</taxon>
        <taxon>Protacanthopterygii</taxon>
        <taxon>Esociformes</taxon>
        <taxon>Esocidae</taxon>
        <taxon>Esox</taxon>
    </lineage>
</organism>
<evidence type="ECO:0000256" key="13">
    <source>
        <dbReference type="ARBA" id="ARBA00023186"/>
    </source>
</evidence>
<dbReference type="GO" id="GO:0004519">
    <property type="term" value="F:endonuclease activity"/>
    <property type="evidence" value="ECO:0007669"/>
    <property type="project" value="UniProtKB-KW"/>
</dbReference>
<keyword evidence="12" id="KW-0496">Mitochondrion</keyword>
<dbReference type="SMART" id="SM00271">
    <property type="entry name" value="DnaJ"/>
    <property type="match status" value="1"/>
</dbReference>
<evidence type="ECO:0000256" key="9">
    <source>
        <dbReference type="ARBA" id="ARBA00022723"/>
    </source>
</evidence>
<keyword evidence="6" id="KW-0808">Transferase</keyword>
<dbReference type="FunFam" id="1.10.287.110:FF:000042">
    <property type="entry name" value="Iron-sulfur cluster co-chaperone protein HscB, mitochondrial"/>
    <property type="match status" value="1"/>
</dbReference>
<name>A0AAY5K7G7_ESOLU</name>
<keyword evidence="11" id="KW-0378">Hydrolase</keyword>
<evidence type="ECO:0000256" key="15">
    <source>
        <dbReference type="ARBA" id="ARBA00058496"/>
    </source>
</evidence>
<proteinExistence type="inferred from homology"/>
<dbReference type="Ensembl" id="ENSELUT00000099469.1">
    <property type="protein sequence ID" value="ENSELUP00000082247.1"/>
    <property type="gene ID" value="ENSELUG00000003615.3"/>
</dbReference>
<comment type="subunit">
    <text evidence="16">Homodimer. Interacts with ISCU (cytoplasmic form); this interaction stabilizes the (Fe-S) clusters on ISCU. Interacts with the CIA complex member CIAO1 (via LYR motif).</text>
</comment>
<dbReference type="GO" id="GO:0044571">
    <property type="term" value="P:[2Fe-2S] cluster assembly"/>
    <property type="evidence" value="ECO:0007669"/>
    <property type="project" value="InterPro"/>
</dbReference>
<evidence type="ECO:0000313" key="21">
    <source>
        <dbReference type="Proteomes" id="UP000265140"/>
    </source>
</evidence>
<evidence type="ECO:0000256" key="4">
    <source>
        <dbReference type="ARBA" id="ARBA00010476"/>
    </source>
</evidence>
<evidence type="ECO:0000256" key="11">
    <source>
        <dbReference type="ARBA" id="ARBA00022801"/>
    </source>
</evidence>
<protein>
    <recommendedName>
        <fullName evidence="18">Iron-sulfur cluster co-chaperone protein HscB</fullName>
    </recommendedName>
</protein>
<keyword evidence="21" id="KW-1185">Reference proteome</keyword>
<sequence length="329" mass="37404">MVSLTIFRIICTSEALHILPKLFANRRCLSKTSIYATLCKNFINFSSKDTQNNSCFKPVSESTGKHVSSLLRTFSTASEKLNCWNCGHSVEQTPAFFCIFCNFVQPPDEGASYFQIMDCDQTFALDTQRLQKRYLDLQRTLHPDNYTHKTVKEQEFSEYQSALVNKAYRTLLKPLSRGLYMLELKGMHIQEGTDAGADPTFLMELMEINEALDGARSREEVDKIGAATREKLNDLTKRIEASLHKGELQAAKAFLVQMKYFANIEDKALLKPGDEILIKVIKRKSWATPKWEGPFRVLITTPTAVKIAEQSTWIHQSQCKKLTPDAALE</sequence>
<dbReference type="InterPro" id="IPR036386">
    <property type="entry name" value="HscB_C_sf"/>
</dbReference>
<dbReference type="InterPro" id="IPR001623">
    <property type="entry name" value="DnaJ_domain"/>
</dbReference>
<dbReference type="FunFam" id="1.20.1280.20:FF:000002">
    <property type="entry name" value="HscB mitochondrial iron-sulfur cluster co-chaperone"/>
    <property type="match status" value="1"/>
</dbReference>
<evidence type="ECO:0000256" key="8">
    <source>
        <dbReference type="ARBA" id="ARBA00022722"/>
    </source>
</evidence>
<keyword evidence="5" id="KW-0963">Cytoplasm</keyword>
<comment type="subunit">
    <text evidence="17">Interacts with ISCU and HSPA9 to form an iron-sulfur transfer complex. Interacts with SDHAF1 (via the first LYR motif); the interaction recruits the iron-sulfur transfer complex composed of HSC20, HSPA9 and ISCU and mediates the incorporation of iron-sulfur clusters into SDHB which also interacts with HSC20. Interacts with the cytoplasmic form of ISCU and with CIA complex member CIAO1 (via LYR motif).</text>
</comment>
<evidence type="ECO:0000256" key="5">
    <source>
        <dbReference type="ARBA" id="ARBA00022490"/>
    </source>
</evidence>
<dbReference type="GO" id="GO:0051259">
    <property type="term" value="P:protein complex oligomerization"/>
    <property type="evidence" value="ECO:0007669"/>
    <property type="project" value="InterPro"/>
</dbReference>
<keyword evidence="9" id="KW-0479">Metal-binding</keyword>
<evidence type="ECO:0000256" key="7">
    <source>
        <dbReference type="ARBA" id="ARBA00022695"/>
    </source>
</evidence>
<dbReference type="Pfam" id="PF07743">
    <property type="entry name" value="HSCB_C"/>
    <property type="match status" value="1"/>
</dbReference>
<dbReference type="InterPro" id="IPR009073">
    <property type="entry name" value="HscB_oligo_C"/>
</dbReference>
<dbReference type="GO" id="GO:0001671">
    <property type="term" value="F:ATPase activator activity"/>
    <property type="evidence" value="ECO:0007669"/>
    <property type="project" value="InterPro"/>
</dbReference>
<evidence type="ECO:0000256" key="3">
    <source>
        <dbReference type="ARBA" id="ARBA00005151"/>
    </source>
</evidence>
<dbReference type="Gene3D" id="1.10.287.110">
    <property type="entry name" value="DnaJ domain"/>
    <property type="match status" value="1"/>
</dbReference>
<accession>A0AAY5K7G7</accession>
<dbReference type="InterPro" id="IPR036869">
    <property type="entry name" value="J_dom_sf"/>
</dbReference>
<evidence type="ECO:0000256" key="2">
    <source>
        <dbReference type="ARBA" id="ARBA00004496"/>
    </source>
</evidence>
<dbReference type="Gene3D" id="1.20.1280.20">
    <property type="entry name" value="HscB, C-terminal domain"/>
    <property type="match status" value="1"/>
</dbReference>
<evidence type="ECO:0000256" key="16">
    <source>
        <dbReference type="ARBA" id="ARBA00065241"/>
    </source>
</evidence>
<dbReference type="NCBIfam" id="TIGR00714">
    <property type="entry name" value="hscB"/>
    <property type="match status" value="1"/>
</dbReference>
<dbReference type="SUPFAM" id="SSF46565">
    <property type="entry name" value="Chaperone J-domain"/>
    <property type="match status" value="1"/>
</dbReference>
<evidence type="ECO:0000256" key="14">
    <source>
        <dbReference type="ARBA" id="ARBA00054586"/>
    </source>
</evidence>
<dbReference type="AlphaFoldDB" id="A0AAY5K7G7"/>
<comment type="similarity">
    <text evidence="4">Belongs to the HscB family.</text>
</comment>
<dbReference type="GO" id="GO:0046872">
    <property type="term" value="F:metal ion binding"/>
    <property type="evidence" value="ECO:0007669"/>
    <property type="project" value="UniProtKB-KW"/>
</dbReference>
<dbReference type="PROSITE" id="PS50076">
    <property type="entry name" value="DNAJ_2"/>
    <property type="match status" value="1"/>
</dbReference>
<dbReference type="GO" id="GO:0016779">
    <property type="term" value="F:nucleotidyltransferase activity"/>
    <property type="evidence" value="ECO:0007669"/>
    <property type="project" value="UniProtKB-KW"/>
</dbReference>
<keyword evidence="8" id="KW-0540">Nuclease</keyword>
<dbReference type="GeneTree" id="ENSGT00390000008206"/>
<comment type="function">
    <text evidence="14">Acts as a co-chaperone in iron-sulfur cluster assembly in mitochondria. Required for incorporation of iron-sulfur clusters into SDHB, the iron-sulfur protein subunit of succinate dehydrogenase that is involved in complex II of the mitochondrial electron transport chain. Recruited to SDHB by interaction with SDHAF1 which first binds SDHB and then recruits the iron-sulfur transfer complex formed by HSC20, HSPA9 and ISCU through direct binding to HSC20. Plays an essential role in hematopoiesis.</text>
</comment>
<comment type="function">
    <text evidence="15">Acts as a co-chaperone in iron-sulfur cluster assembly in the cytoplasm. Also mediates complex formation between components of the cytosolic iron-sulfur biogenesis pathway and the CIA targeting complex composed of CIAO1, DIPK1B/FAM69B and MMS19 by binding directly to the scaffold protein ISCU and to CIAO1. This facilitates iron-sulfur cluster insertion into a number of cytoplasmic and nuclear proteins including POLD1, ELP3, DPYD and PPAT.</text>
</comment>
<evidence type="ECO:0000256" key="12">
    <source>
        <dbReference type="ARBA" id="ARBA00023128"/>
    </source>
</evidence>